<evidence type="ECO:0000313" key="3">
    <source>
        <dbReference type="Proteomes" id="UP000267096"/>
    </source>
</evidence>
<dbReference type="PANTHER" id="PTHR11561:SF16">
    <property type="entry name" value="PHOSPHOENOLPYRUVATE CARBOXYKINASE (GTP)"/>
    <property type="match status" value="1"/>
</dbReference>
<dbReference type="GO" id="GO:0006094">
    <property type="term" value="P:gluconeogenesis"/>
    <property type="evidence" value="ECO:0007669"/>
    <property type="project" value="InterPro"/>
</dbReference>
<dbReference type="GO" id="GO:0019543">
    <property type="term" value="P:propionate catabolic process"/>
    <property type="evidence" value="ECO:0007669"/>
    <property type="project" value="TreeGrafter"/>
</dbReference>
<evidence type="ECO:0000313" key="4">
    <source>
        <dbReference type="WBParaSite" id="ASIM_0001950801-mRNA-1"/>
    </source>
</evidence>
<dbReference type="GO" id="GO:0005829">
    <property type="term" value="C:cytosol"/>
    <property type="evidence" value="ECO:0007669"/>
    <property type="project" value="TreeGrafter"/>
</dbReference>
<dbReference type="GO" id="GO:0006107">
    <property type="term" value="P:oxaloacetate metabolic process"/>
    <property type="evidence" value="ECO:0007669"/>
    <property type="project" value="TreeGrafter"/>
</dbReference>
<name>A0A0M3KEV0_ANISI</name>
<dbReference type="EMBL" id="UYRR01036265">
    <property type="protein sequence ID" value="VDK66636.1"/>
    <property type="molecule type" value="Genomic_DNA"/>
</dbReference>
<dbReference type="GO" id="GO:0042594">
    <property type="term" value="P:response to starvation"/>
    <property type="evidence" value="ECO:0007669"/>
    <property type="project" value="TreeGrafter"/>
</dbReference>
<dbReference type="GO" id="GO:0004613">
    <property type="term" value="F:phosphoenolpyruvate carboxykinase (GTP) activity"/>
    <property type="evidence" value="ECO:0007669"/>
    <property type="project" value="TreeGrafter"/>
</dbReference>
<dbReference type="InterPro" id="IPR008210">
    <property type="entry name" value="PEP_carboxykinase_N"/>
</dbReference>
<dbReference type="PANTHER" id="PTHR11561">
    <property type="entry name" value="PHOSPHOENOLPYRUVATE CARBOXYKINASE"/>
    <property type="match status" value="1"/>
</dbReference>
<dbReference type="OrthoDB" id="5841594at2759"/>
<dbReference type="Pfam" id="PF17297">
    <property type="entry name" value="PEPCK_N"/>
    <property type="match status" value="1"/>
</dbReference>
<dbReference type="AlphaFoldDB" id="A0A0M3KEV0"/>
<evidence type="ECO:0000259" key="1">
    <source>
        <dbReference type="Pfam" id="PF17297"/>
    </source>
</evidence>
<dbReference type="Gene3D" id="3.40.449.10">
    <property type="entry name" value="Phosphoenolpyruvate Carboxykinase, domain 1"/>
    <property type="match status" value="1"/>
</dbReference>
<reference evidence="2 3" key="2">
    <citation type="submission" date="2018-11" db="EMBL/GenBank/DDBJ databases">
        <authorList>
            <consortium name="Pathogen Informatics"/>
        </authorList>
    </citation>
    <scope>NUCLEOTIDE SEQUENCE [LARGE SCALE GENOMIC DNA]</scope>
</reference>
<dbReference type="WBParaSite" id="ASIM_0001950801-mRNA-1">
    <property type="protein sequence ID" value="ASIM_0001950801-mRNA-1"/>
    <property type="gene ID" value="ASIM_0001950801"/>
</dbReference>
<reference evidence="4" key="1">
    <citation type="submission" date="2017-02" db="UniProtKB">
        <authorList>
            <consortium name="WormBaseParasite"/>
        </authorList>
    </citation>
    <scope>IDENTIFICATION</scope>
</reference>
<dbReference type="GO" id="GO:0030145">
    <property type="term" value="F:manganese ion binding"/>
    <property type="evidence" value="ECO:0007669"/>
    <property type="project" value="TreeGrafter"/>
</dbReference>
<evidence type="ECO:0000313" key="2">
    <source>
        <dbReference type="EMBL" id="VDK66636.1"/>
    </source>
</evidence>
<dbReference type="SUPFAM" id="SSF68923">
    <property type="entry name" value="PEP carboxykinase N-terminal domain"/>
    <property type="match status" value="1"/>
</dbReference>
<keyword evidence="3" id="KW-1185">Reference proteome</keyword>
<feature type="domain" description="Phosphoenolpyruvate carboxykinase GTP-utilising N-terminal" evidence="1">
    <location>
        <begin position="14"/>
        <end position="92"/>
    </location>
</feature>
<dbReference type="GO" id="GO:0005525">
    <property type="term" value="F:GTP binding"/>
    <property type="evidence" value="ECO:0007669"/>
    <property type="project" value="InterPro"/>
</dbReference>
<accession>A0A0M3KEV0</accession>
<dbReference type="GO" id="GO:0033993">
    <property type="term" value="P:response to lipid"/>
    <property type="evidence" value="ECO:0007669"/>
    <property type="project" value="TreeGrafter"/>
</dbReference>
<dbReference type="InterPro" id="IPR008209">
    <property type="entry name" value="PEP_carboxykinase_GTP"/>
</dbReference>
<dbReference type="Proteomes" id="UP000267096">
    <property type="component" value="Unassembled WGS sequence"/>
</dbReference>
<gene>
    <name evidence="2" type="ORF">ASIM_LOCUS18898</name>
</gene>
<protein>
    <submittedName>
        <fullName evidence="4">PEPCK_N domain-containing protein</fullName>
    </submittedName>
</protein>
<sequence length="101" mass="10884">MQNFHGSNIACSFEINRASEHTTSGRVMYVIPFSLGPIGSKNSLNCIQITDSEYVAIMTSICARVSSSVWDSMENGNFIGCVHSVGVPRPVNLNNATTNVS</sequence>
<dbReference type="GO" id="GO:0071333">
    <property type="term" value="P:cellular response to glucose stimulus"/>
    <property type="evidence" value="ECO:0007669"/>
    <property type="project" value="TreeGrafter"/>
</dbReference>
<organism evidence="4">
    <name type="scientific">Anisakis simplex</name>
    <name type="common">Herring worm</name>
    <dbReference type="NCBI Taxonomy" id="6269"/>
    <lineage>
        <taxon>Eukaryota</taxon>
        <taxon>Metazoa</taxon>
        <taxon>Ecdysozoa</taxon>
        <taxon>Nematoda</taxon>
        <taxon>Chromadorea</taxon>
        <taxon>Rhabditida</taxon>
        <taxon>Spirurina</taxon>
        <taxon>Ascaridomorpha</taxon>
        <taxon>Ascaridoidea</taxon>
        <taxon>Anisakidae</taxon>
        <taxon>Anisakis</taxon>
        <taxon>Anisakis simplex complex</taxon>
    </lineage>
</organism>
<dbReference type="GO" id="GO:0046327">
    <property type="term" value="P:glycerol biosynthetic process from pyruvate"/>
    <property type="evidence" value="ECO:0007669"/>
    <property type="project" value="TreeGrafter"/>
</dbReference>
<proteinExistence type="predicted"/>
<dbReference type="InterPro" id="IPR035078">
    <property type="entry name" value="PEP_carboxykinase_GTP_N"/>
</dbReference>